<dbReference type="InterPro" id="IPR044068">
    <property type="entry name" value="CB"/>
</dbReference>
<name>A0ABR8NTA5_9MICO</name>
<evidence type="ECO:0000256" key="1">
    <source>
        <dbReference type="ARBA" id="ARBA00008857"/>
    </source>
</evidence>
<dbReference type="SUPFAM" id="SSF56349">
    <property type="entry name" value="DNA breaking-rejoining enzymes"/>
    <property type="match status" value="1"/>
</dbReference>
<accession>A0ABR8NTA5</accession>
<comment type="caution">
    <text evidence="8">The sequence shown here is derived from an EMBL/GenBank/DDBJ whole genome shotgun (WGS) entry which is preliminary data.</text>
</comment>
<evidence type="ECO:0000259" key="6">
    <source>
        <dbReference type="PROSITE" id="PS51898"/>
    </source>
</evidence>
<dbReference type="PROSITE" id="PS51900">
    <property type="entry name" value="CB"/>
    <property type="match status" value="1"/>
</dbReference>
<dbReference type="PANTHER" id="PTHR30629">
    <property type="entry name" value="PROPHAGE INTEGRASE"/>
    <property type="match status" value="1"/>
</dbReference>
<dbReference type="Gene3D" id="1.10.443.10">
    <property type="entry name" value="Intergrase catalytic core"/>
    <property type="match status" value="1"/>
</dbReference>
<evidence type="ECO:0000256" key="3">
    <source>
        <dbReference type="ARBA" id="ARBA00023125"/>
    </source>
</evidence>
<dbReference type="InterPro" id="IPR013762">
    <property type="entry name" value="Integrase-like_cat_sf"/>
</dbReference>
<keyword evidence="9" id="KW-1185">Reference proteome</keyword>
<dbReference type="CDD" id="cd01189">
    <property type="entry name" value="INT_ICEBs1_C_like"/>
    <property type="match status" value="1"/>
</dbReference>
<dbReference type="InterPro" id="IPR002104">
    <property type="entry name" value="Integrase_catalytic"/>
</dbReference>
<evidence type="ECO:0000313" key="8">
    <source>
        <dbReference type="EMBL" id="MBD3942801.1"/>
    </source>
</evidence>
<feature type="domain" description="Core-binding (CB)" evidence="7">
    <location>
        <begin position="73"/>
        <end position="153"/>
    </location>
</feature>
<organism evidence="8 9">
    <name type="scientific">Microbacterium helvum</name>
    <dbReference type="NCBI Taxonomy" id="2773713"/>
    <lineage>
        <taxon>Bacteria</taxon>
        <taxon>Bacillati</taxon>
        <taxon>Actinomycetota</taxon>
        <taxon>Actinomycetes</taxon>
        <taxon>Micrococcales</taxon>
        <taxon>Microbacteriaceae</taxon>
        <taxon>Microbacterium</taxon>
    </lineage>
</organism>
<keyword evidence="4" id="KW-0233">DNA recombination</keyword>
<dbReference type="EMBL" id="JACXZS010000009">
    <property type="protein sequence ID" value="MBD3942801.1"/>
    <property type="molecule type" value="Genomic_DNA"/>
</dbReference>
<dbReference type="Gene3D" id="1.10.150.130">
    <property type="match status" value="1"/>
</dbReference>
<evidence type="ECO:0000259" key="7">
    <source>
        <dbReference type="PROSITE" id="PS51900"/>
    </source>
</evidence>
<reference evidence="8 9" key="1">
    <citation type="submission" date="2020-09" db="EMBL/GenBank/DDBJ databases">
        <title>Isolation and identification of active actinomycetes.</title>
        <authorList>
            <person name="Li X."/>
        </authorList>
    </citation>
    <scope>NUCLEOTIDE SEQUENCE [LARGE SCALE GENOMIC DNA]</scope>
    <source>
        <strain evidence="8 9">NEAU-LLC</strain>
    </source>
</reference>
<dbReference type="RefSeq" id="WP_191172414.1">
    <property type="nucleotide sequence ID" value="NZ_JACXZS010000009.1"/>
</dbReference>
<protein>
    <submittedName>
        <fullName evidence="8">Site-specific integrase</fullName>
    </submittedName>
</protein>
<evidence type="ECO:0000313" key="9">
    <source>
        <dbReference type="Proteomes" id="UP000598426"/>
    </source>
</evidence>
<proteinExistence type="inferred from homology"/>
<dbReference type="PANTHER" id="PTHR30629:SF2">
    <property type="entry name" value="PROPHAGE INTEGRASE INTS-RELATED"/>
    <property type="match status" value="1"/>
</dbReference>
<keyword evidence="3 5" id="KW-0238">DNA-binding</keyword>
<dbReference type="Pfam" id="PF00589">
    <property type="entry name" value="Phage_integrase"/>
    <property type="match status" value="1"/>
</dbReference>
<dbReference type="InterPro" id="IPR050808">
    <property type="entry name" value="Phage_Integrase"/>
</dbReference>
<comment type="similarity">
    <text evidence="1">Belongs to the 'phage' integrase family.</text>
</comment>
<dbReference type="InterPro" id="IPR011010">
    <property type="entry name" value="DNA_brk_join_enz"/>
</dbReference>
<dbReference type="Pfam" id="PF22022">
    <property type="entry name" value="Phage_int_M"/>
    <property type="match status" value="1"/>
</dbReference>
<evidence type="ECO:0000256" key="5">
    <source>
        <dbReference type="PROSITE-ProRule" id="PRU01248"/>
    </source>
</evidence>
<sequence length="360" mass="39914">MARPRTPLSSYGTIHAVEVEPGKWRARARYRFESGRLRQVERFAPSRAKAEAALRKALTEIQESTAVEVKRETRVRDLGERFLREKAGRAPRTVETYERSVRKVIVPRIGDLAVSEATPERLQRFLDVVATENGPGEAKKARAVLSGMMGLAARSDAIRANPVRELAPIEGGGDGAIPIPLAELPQLLESVRDDERLQQLDMVDLVEFIAGTGARISEAIGLDWADVDQECRVVTIRKSKTTAGERRIVVPAAVSASLARRERRDGPVFPTPFLKRRDRRNTSNDWQAGRERLGLPAYTFHSFRKTVATALDQAGLSPRDVAEYLGHADPSLTMSVYMSKTVGGRRAADALDSMMHVRPD</sequence>
<keyword evidence="2" id="KW-0229">DNA integration</keyword>
<dbReference type="PROSITE" id="PS51898">
    <property type="entry name" value="TYR_RECOMBINASE"/>
    <property type="match status" value="1"/>
</dbReference>
<dbReference type="InterPro" id="IPR053876">
    <property type="entry name" value="Phage_int_M"/>
</dbReference>
<dbReference type="InterPro" id="IPR010998">
    <property type="entry name" value="Integrase_recombinase_N"/>
</dbReference>
<dbReference type="Proteomes" id="UP000598426">
    <property type="component" value="Unassembled WGS sequence"/>
</dbReference>
<evidence type="ECO:0000256" key="2">
    <source>
        <dbReference type="ARBA" id="ARBA00022908"/>
    </source>
</evidence>
<gene>
    <name evidence="8" type="ORF">IF188_13960</name>
</gene>
<feature type="domain" description="Tyr recombinase" evidence="6">
    <location>
        <begin position="174"/>
        <end position="352"/>
    </location>
</feature>
<evidence type="ECO:0000256" key="4">
    <source>
        <dbReference type="ARBA" id="ARBA00023172"/>
    </source>
</evidence>